<feature type="domain" description="LysM" evidence="2">
    <location>
        <begin position="36"/>
        <end position="87"/>
    </location>
</feature>
<evidence type="ECO:0000313" key="4">
    <source>
        <dbReference type="Proteomes" id="UP000682713"/>
    </source>
</evidence>
<dbReference type="AlphaFoldDB" id="A0A942TMS3"/>
<sequence>MISLWKKYSYAILFFIITLLMGFYILFNGDDNHTEIVFTVQNGDTLWSISQKNAERFGMTTSDFMKLLEKENQLKTTSIKSGDKLVISGSYIHISNDNIELAFKEK</sequence>
<dbReference type="SUPFAM" id="SSF54106">
    <property type="entry name" value="LysM domain"/>
    <property type="match status" value="1"/>
</dbReference>
<dbReference type="PROSITE" id="PS51782">
    <property type="entry name" value="LYSM"/>
    <property type="match status" value="1"/>
</dbReference>
<proteinExistence type="predicted"/>
<dbReference type="Gene3D" id="3.10.350.10">
    <property type="entry name" value="LysM domain"/>
    <property type="match status" value="1"/>
</dbReference>
<name>A0A942TMS3_9BACI</name>
<keyword evidence="1" id="KW-0472">Membrane</keyword>
<evidence type="ECO:0000259" key="2">
    <source>
        <dbReference type="PROSITE" id="PS51782"/>
    </source>
</evidence>
<keyword evidence="4" id="KW-1185">Reference proteome</keyword>
<feature type="transmembrane region" description="Helical" evidence="1">
    <location>
        <begin position="7"/>
        <end position="27"/>
    </location>
</feature>
<dbReference type="Proteomes" id="UP000682713">
    <property type="component" value="Unassembled WGS sequence"/>
</dbReference>
<dbReference type="Pfam" id="PF01476">
    <property type="entry name" value="LysM"/>
    <property type="match status" value="1"/>
</dbReference>
<dbReference type="SMART" id="SM00257">
    <property type="entry name" value="LysM"/>
    <property type="match status" value="1"/>
</dbReference>
<keyword evidence="1" id="KW-0812">Transmembrane</keyword>
<keyword evidence="1" id="KW-1133">Transmembrane helix</keyword>
<comment type="caution">
    <text evidence="3">The sequence shown here is derived from an EMBL/GenBank/DDBJ whole genome shotgun (WGS) entry which is preliminary data.</text>
</comment>
<gene>
    <name evidence="3" type="ORF">KHA93_05235</name>
</gene>
<reference evidence="3 4" key="1">
    <citation type="submission" date="2021-05" db="EMBL/GenBank/DDBJ databases">
        <title>Novel Bacillus species.</title>
        <authorList>
            <person name="Liu G."/>
        </authorList>
    </citation>
    <scope>NUCLEOTIDE SEQUENCE [LARGE SCALE GENOMIC DNA]</scope>
    <source>
        <strain evidence="3 4">FJAT-49732</strain>
    </source>
</reference>
<dbReference type="InterPro" id="IPR036779">
    <property type="entry name" value="LysM_dom_sf"/>
</dbReference>
<dbReference type="CDD" id="cd00118">
    <property type="entry name" value="LysM"/>
    <property type="match status" value="1"/>
</dbReference>
<dbReference type="InterPro" id="IPR018392">
    <property type="entry name" value="LysM"/>
</dbReference>
<accession>A0A942TMS3</accession>
<dbReference type="RefSeq" id="WP_213109767.1">
    <property type="nucleotide sequence ID" value="NZ_JAGYPJ010000001.1"/>
</dbReference>
<evidence type="ECO:0000256" key="1">
    <source>
        <dbReference type="SAM" id="Phobius"/>
    </source>
</evidence>
<dbReference type="EMBL" id="JAGYPJ010000001">
    <property type="protein sequence ID" value="MBS4199059.1"/>
    <property type="molecule type" value="Genomic_DNA"/>
</dbReference>
<organism evidence="3 4">
    <name type="scientific">Lederbergia citrisecunda</name>
    <dbReference type="NCBI Taxonomy" id="2833583"/>
    <lineage>
        <taxon>Bacteria</taxon>
        <taxon>Bacillati</taxon>
        <taxon>Bacillota</taxon>
        <taxon>Bacilli</taxon>
        <taxon>Bacillales</taxon>
        <taxon>Bacillaceae</taxon>
        <taxon>Lederbergia</taxon>
    </lineage>
</organism>
<protein>
    <submittedName>
        <fullName evidence="3">LysM peptidoglycan-binding domain-containing protein</fullName>
    </submittedName>
</protein>
<evidence type="ECO:0000313" key="3">
    <source>
        <dbReference type="EMBL" id="MBS4199059.1"/>
    </source>
</evidence>